<gene>
    <name evidence="1" type="ORF">QJS64_12190</name>
</gene>
<name>A0ABY8R055_PARBF</name>
<protein>
    <submittedName>
        <fullName evidence="1">Gp49 family protein</fullName>
    </submittedName>
</protein>
<evidence type="ECO:0000313" key="2">
    <source>
        <dbReference type="Proteomes" id="UP001239169"/>
    </source>
</evidence>
<accession>A0ABY8R055</accession>
<dbReference type="Pfam" id="PF13876">
    <property type="entry name" value="Phage_gp49_66"/>
    <property type="match status" value="1"/>
</dbReference>
<evidence type="ECO:0000313" key="1">
    <source>
        <dbReference type="EMBL" id="WGX74884.1"/>
    </source>
</evidence>
<keyword evidence="2" id="KW-1185">Reference proteome</keyword>
<proteinExistence type="predicted"/>
<dbReference type="EMBL" id="CP124685">
    <property type="protein sequence ID" value="WGX74884.1"/>
    <property type="molecule type" value="Genomic_DNA"/>
</dbReference>
<sequence>MKSDITVKQSQIDEIYNNSKFHVTTMLGKITIVVMELPCGFTLVESSACVDPANYDEDFGAEICKSRFKDRLWYLEGYMLQNQVGKLK</sequence>
<organism evidence="1 2">
    <name type="scientific">Paraclostridium bifermentans</name>
    <name type="common">Clostridium bifermentans</name>
    <dbReference type="NCBI Taxonomy" id="1490"/>
    <lineage>
        <taxon>Bacteria</taxon>
        <taxon>Bacillati</taxon>
        <taxon>Bacillota</taxon>
        <taxon>Clostridia</taxon>
        <taxon>Peptostreptococcales</taxon>
        <taxon>Peptostreptococcaceae</taxon>
        <taxon>Paraclostridium</taxon>
    </lineage>
</organism>
<reference evidence="1 2" key="1">
    <citation type="submission" date="2023-04" db="EMBL/GenBank/DDBJ databases">
        <title>Bacteria Genome Submission.</title>
        <authorList>
            <person name="Isaac P."/>
        </authorList>
    </citation>
    <scope>NUCLEOTIDE SEQUENCE [LARGE SCALE GENOMIC DNA]</scope>
    <source>
        <strain evidence="1 2">SampleS7P1</strain>
    </source>
</reference>
<dbReference type="Proteomes" id="UP001239169">
    <property type="component" value="Chromosome"/>
</dbReference>
<dbReference type="InterPro" id="IPR025915">
    <property type="entry name" value="Phage_gp49_66"/>
</dbReference>